<dbReference type="GO" id="GO:0016020">
    <property type="term" value="C:membrane"/>
    <property type="evidence" value="ECO:0007669"/>
    <property type="project" value="TreeGrafter"/>
</dbReference>
<sequence>MGIHRNSKTMKLMEPLTPEQEDNILAEVGYSRKQLEADVVQLREWLAEQHHLPPSRLKEKDCFLKTYLTGCKGSIESAKRKLDAYYTYRNCSEIFDNRDPLHAGYQRVNELMNVCLLPKLSKSKDLVMVNMALDEDPKKYQYLYNMRRIIQIIEMQMRMPDVMANGICYIIDMKHFTPGHIVLFTPTIVRDMLHLVQKILPYRMKGLIFVNAPSYMEIALNNLIKPFMTSKMKDRFHVFSGGHEEFYKFVDRSVLPKEFGGDEPATLRELTKAWAEKEVSERDWFLGDLSERTDESKRVNLEYSMSSDPIFGVHGTLKKLVID</sequence>
<reference evidence="2" key="1">
    <citation type="journal article" date="2012" name="Am. J. Trop. Med. Hyg.">
        <title>An insight into the sialotranscriptome of Triatoma matogrossensis, a kissing bug associated with fogo selvagem in South America.</title>
        <authorList>
            <person name="Assumpcao T.C."/>
            <person name="Eaton D.P."/>
            <person name="Pham V.M."/>
            <person name="Francischetti I.M."/>
            <person name="Aoki V."/>
            <person name="Hans-Filho G."/>
            <person name="Rivitti E.A."/>
            <person name="Valenzuela J.G."/>
            <person name="Diaz L.A."/>
            <person name="Ribeiro J.M."/>
        </authorList>
    </citation>
    <scope>NUCLEOTIDE SEQUENCE</scope>
    <source>
        <tissue evidence="2">Salivary gland</tissue>
    </source>
</reference>
<dbReference type="PRINTS" id="PR00180">
    <property type="entry name" value="CRETINALDHBP"/>
</dbReference>
<dbReference type="SUPFAM" id="SSF52087">
    <property type="entry name" value="CRAL/TRIO domain"/>
    <property type="match status" value="1"/>
</dbReference>
<dbReference type="PANTHER" id="PTHR10174:SF224">
    <property type="entry name" value="RETINOL-BINDING PROTEIN PINTA"/>
    <property type="match status" value="1"/>
</dbReference>
<dbReference type="InterPro" id="IPR036273">
    <property type="entry name" value="CRAL/TRIO_N_dom_sf"/>
</dbReference>
<dbReference type="Gene3D" id="3.40.525.10">
    <property type="entry name" value="CRAL-TRIO lipid binding domain"/>
    <property type="match status" value="1"/>
</dbReference>
<dbReference type="InterPro" id="IPR036865">
    <property type="entry name" value="CRAL-TRIO_dom_sf"/>
</dbReference>
<name>E2J7G0_9HEMI</name>
<feature type="domain" description="CRAL-TRIO" evidence="1">
    <location>
        <begin position="146"/>
        <end position="267"/>
    </location>
</feature>
<dbReference type="PROSITE" id="PS50191">
    <property type="entry name" value="CRAL_TRIO"/>
    <property type="match status" value="1"/>
</dbReference>
<dbReference type="Gene3D" id="1.10.8.20">
    <property type="entry name" value="N-terminal domain of phosphatidylinositol transfer protein sec14p"/>
    <property type="match status" value="1"/>
</dbReference>
<dbReference type="PANTHER" id="PTHR10174">
    <property type="entry name" value="ALPHA-TOCOPHEROL TRANSFER PROTEIN-RELATED"/>
    <property type="match status" value="1"/>
</dbReference>
<dbReference type="CDD" id="cd00170">
    <property type="entry name" value="SEC14"/>
    <property type="match status" value="1"/>
</dbReference>
<proteinExistence type="evidence at transcript level"/>
<dbReference type="SMART" id="SM00516">
    <property type="entry name" value="SEC14"/>
    <property type="match status" value="1"/>
</dbReference>
<evidence type="ECO:0000259" key="1">
    <source>
        <dbReference type="PROSITE" id="PS50191"/>
    </source>
</evidence>
<dbReference type="Pfam" id="PF00650">
    <property type="entry name" value="CRAL_TRIO"/>
    <property type="match status" value="1"/>
</dbReference>
<accession>E2J7G0</accession>
<organism evidence="2">
    <name type="scientific">Triatoma matogrossensis</name>
    <dbReference type="NCBI Taxonomy" id="162370"/>
    <lineage>
        <taxon>Eukaryota</taxon>
        <taxon>Metazoa</taxon>
        <taxon>Ecdysozoa</taxon>
        <taxon>Arthropoda</taxon>
        <taxon>Hexapoda</taxon>
        <taxon>Insecta</taxon>
        <taxon>Pterygota</taxon>
        <taxon>Neoptera</taxon>
        <taxon>Paraneoptera</taxon>
        <taxon>Hemiptera</taxon>
        <taxon>Heteroptera</taxon>
        <taxon>Panheteroptera</taxon>
        <taxon>Cimicomorpha</taxon>
        <taxon>Reduviidae</taxon>
        <taxon>Triatominae</taxon>
        <taxon>Triatoma</taxon>
    </lineage>
</organism>
<dbReference type="AlphaFoldDB" id="E2J7G0"/>
<evidence type="ECO:0000313" key="2">
    <source>
        <dbReference type="EMBL" id="ADN29878.1"/>
    </source>
</evidence>
<protein>
    <submittedName>
        <fullName evidence="2">CRAL/TRIO domain containing protein</fullName>
    </submittedName>
</protein>
<dbReference type="InterPro" id="IPR001251">
    <property type="entry name" value="CRAL-TRIO_dom"/>
</dbReference>
<dbReference type="SUPFAM" id="SSF46938">
    <property type="entry name" value="CRAL/TRIO N-terminal domain"/>
    <property type="match status" value="1"/>
</dbReference>
<dbReference type="GO" id="GO:1902936">
    <property type="term" value="F:phosphatidylinositol bisphosphate binding"/>
    <property type="evidence" value="ECO:0007669"/>
    <property type="project" value="TreeGrafter"/>
</dbReference>
<dbReference type="EMBL" id="HP429378">
    <property type="protein sequence ID" value="ADN29878.1"/>
    <property type="molecule type" value="mRNA"/>
</dbReference>